<dbReference type="RefSeq" id="XP_046072685.1">
    <property type="nucleotide sequence ID" value="XM_046219063.1"/>
</dbReference>
<dbReference type="EMBL" id="JAJTJA010000006">
    <property type="protein sequence ID" value="KAH8697984.1"/>
    <property type="molecule type" value="Genomic_DNA"/>
</dbReference>
<reference evidence="2" key="1">
    <citation type="submission" date="2021-12" db="EMBL/GenBank/DDBJ databases">
        <title>Convergent genome expansion in fungi linked to evolution of root-endophyte symbiosis.</title>
        <authorList>
            <consortium name="DOE Joint Genome Institute"/>
            <person name="Ke Y.-H."/>
            <person name="Bonito G."/>
            <person name="Liao H.-L."/>
            <person name="Looney B."/>
            <person name="Rojas-Flechas A."/>
            <person name="Nash J."/>
            <person name="Hameed K."/>
            <person name="Schadt C."/>
            <person name="Martin F."/>
            <person name="Crous P.W."/>
            <person name="Miettinen O."/>
            <person name="Magnuson J.K."/>
            <person name="Labbe J."/>
            <person name="Jacobson D."/>
            <person name="Doktycz M.J."/>
            <person name="Veneault-Fourrey C."/>
            <person name="Kuo A."/>
            <person name="Mondo S."/>
            <person name="Calhoun S."/>
            <person name="Riley R."/>
            <person name="Ohm R."/>
            <person name="LaButti K."/>
            <person name="Andreopoulos B."/>
            <person name="Pangilinan J."/>
            <person name="Nolan M."/>
            <person name="Tritt A."/>
            <person name="Clum A."/>
            <person name="Lipzen A."/>
            <person name="Daum C."/>
            <person name="Barry K."/>
            <person name="Grigoriev I.V."/>
            <person name="Vilgalys R."/>
        </authorList>
    </citation>
    <scope>NUCLEOTIDE SEQUENCE</scope>
    <source>
        <strain evidence="2">PMI_201</strain>
    </source>
</reference>
<dbReference type="AlphaFoldDB" id="A0AAD4KS40"/>
<keyword evidence="1" id="KW-1133">Transmembrane helix</keyword>
<evidence type="ECO:0000313" key="2">
    <source>
        <dbReference type="EMBL" id="KAH8697984.1"/>
    </source>
</evidence>
<keyword evidence="1" id="KW-0472">Membrane</keyword>
<sequence>MLHQAEFIARLLRRRLSRDLRHCGAYRHTLQYWLQTTGMAWFSKQPEECSFMAVLPLYKFGWGIVWYISCDVEKIVTGYGRFSDALRRCGGPYRLETIGRGKYFRRNLAAFLAGSVSVVFSGHLRKNDRLSHEIAYFILIFIVRGYSLYHNYGNVLDHIQIRANAVI</sequence>
<accession>A0AAD4KS40</accession>
<comment type="caution">
    <text evidence="2">The sequence shown here is derived from an EMBL/GenBank/DDBJ whole genome shotgun (WGS) entry which is preliminary data.</text>
</comment>
<protein>
    <submittedName>
        <fullName evidence="2">Uncharacterized protein</fullName>
    </submittedName>
</protein>
<keyword evidence="3" id="KW-1185">Reference proteome</keyword>
<gene>
    <name evidence="2" type="ORF">BGW36DRAFT_407879</name>
</gene>
<evidence type="ECO:0000256" key="1">
    <source>
        <dbReference type="SAM" id="Phobius"/>
    </source>
</evidence>
<feature type="transmembrane region" description="Helical" evidence="1">
    <location>
        <begin position="134"/>
        <end position="152"/>
    </location>
</feature>
<dbReference type="GeneID" id="70249350"/>
<evidence type="ECO:0000313" key="3">
    <source>
        <dbReference type="Proteomes" id="UP001201262"/>
    </source>
</evidence>
<keyword evidence="1" id="KW-0812">Transmembrane</keyword>
<organism evidence="2 3">
    <name type="scientific">Talaromyces proteolyticus</name>
    <dbReference type="NCBI Taxonomy" id="1131652"/>
    <lineage>
        <taxon>Eukaryota</taxon>
        <taxon>Fungi</taxon>
        <taxon>Dikarya</taxon>
        <taxon>Ascomycota</taxon>
        <taxon>Pezizomycotina</taxon>
        <taxon>Eurotiomycetes</taxon>
        <taxon>Eurotiomycetidae</taxon>
        <taxon>Eurotiales</taxon>
        <taxon>Trichocomaceae</taxon>
        <taxon>Talaromyces</taxon>
        <taxon>Talaromyces sect. Bacilispori</taxon>
    </lineage>
</organism>
<proteinExistence type="predicted"/>
<dbReference type="Proteomes" id="UP001201262">
    <property type="component" value="Unassembled WGS sequence"/>
</dbReference>
<name>A0AAD4KS40_9EURO</name>
<feature type="transmembrane region" description="Helical" evidence="1">
    <location>
        <begin position="103"/>
        <end position="122"/>
    </location>
</feature>